<gene>
    <name evidence="2" type="ORF">EXM22_15695</name>
</gene>
<evidence type="ECO:0000313" key="3">
    <source>
        <dbReference type="Proteomes" id="UP000324209"/>
    </source>
</evidence>
<keyword evidence="3" id="KW-1185">Reference proteome</keyword>
<dbReference type="KEGG" id="ock:EXM22_15695"/>
<reference evidence="2 3" key="1">
    <citation type="submission" date="2019-02" db="EMBL/GenBank/DDBJ databases">
        <title>Complete Genome Sequence and Methylome Analysis of free living Spirochaetas.</title>
        <authorList>
            <person name="Fomenkov A."/>
            <person name="Dubinina G."/>
            <person name="Leshcheva N."/>
            <person name="Mikheeva N."/>
            <person name="Grabovich M."/>
            <person name="Vincze T."/>
            <person name="Roberts R.J."/>
        </authorList>
    </citation>
    <scope>NUCLEOTIDE SEQUENCE [LARGE SCALE GENOMIC DNA]</scope>
    <source>
        <strain evidence="2 3">K2</strain>
    </source>
</reference>
<dbReference type="EMBL" id="CP036150">
    <property type="protein sequence ID" value="QEN09349.1"/>
    <property type="molecule type" value="Genomic_DNA"/>
</dbReference>
<organism evidence="2 3">
    <name type="scientific">Oceanispirochaeta crateris</name>
    <dbReference type="NCBI Taxonomy" id="2518645"/>
    <lineage>
        <taxon>Bacteria</taxon>
        <taxon>Pseudomonadati</taxon>
        <taxon>Spirochaetota</taxon>
        <taxon>Spirochaetia</taxon>
        <taxon>Spirochaetales</taxon>
        <taxon>Spirochaetaceae</taxon>
        <taxon>Oceanispirochaeta</taxon>
    </lineage>
</organism>
<dbReference type="RefSeq" id="WP_149487424.1">
    <property type="nucleotide sequence ID" value="NZ_CP036150.1"/>
</dbReference>
<accession>A0A5C1QQ76</accession>
<protein>
    <submittedName>
        <fullName evidence="2">Uncharacterized protein</fullName>
    </submittedName>
</protein>
<feature type="compositionally biased region" description="Polar residues" evidence="1">
    <location>
        <begin position="48"/>
        <end position="60"/>
    </location>
</feature>
<proteinExistence type="predicted"/>
<name>A0A5C1QQ76_9SPIO</name>
<dbReference type="AlphaFoldDB" id="A0A5C1QQ76"/>
<sequence>MRYQFEYYYIYKEMLLLGDTIENMEELLEIAATEQMRRNSAKRENRAFSGQAQRVASSSR</sequence>
<feature type="region of interest" description="Disordered" evidence="1">
    <location>
        <begin position="38"/>
        <end position="60"/>
    </location>
</feature>
<dbReference type="Proteomes" id="UP000324209">
    <property type="component" value="Chromosome"/>
</dbReference>
<evidence type="ECO:0000256" key="1">
    <source>
        <dbReference type="SAM" id="MobiDB-lite"/>
    </source>
</evidence>
<evidence type="ECO:0000313" key="2">
    <source>
        <dbReference type="EMBL" id="QEN09349.1"/>
    </source>
</evidence>